<protein>
    <submittedName>
        <fullName evidence="2">Uncharacterized protein</fullName>
    </submittedName>
</protein>
<accession>A0A835NDI9</accession>
<dbReference type="Proteomes" id="UP000618051">
    <property type="component" value="Unassembled WGS sequence"/>
</dbReference>
<feature type="compositionally biased region" description="Basic residues" evidence="1">
    <location>
        <begin position="138"/>
        <end position="148"/>
    </location>
</feature>
<feature type="compositionally biased region" description="Pro residues" evidence="1">
    <location>
        <begin position="124"/>
        <end position="133"/>
    </location>
</feature>
<evidence type="ECO:0000313" key="4">
    <source>
        <dbReference type="Proteomes" id="UP000618051"/>
    </source>
</evidence>
<reference evidence="3" key="3">
    <citation type="submission" date="2022-01" db="EMBL/GenBank/DDBJ databases">
        <authorList>
            <person name="Rubenstein D.R."/>
        </authorList>
    </citation>
    <scope>NUCLEOTIDE SEQUENCE</scope>
    <source>
        <strain evidence="3">SS15</strain>
        <tissue evidence="3">Liver</tissue>
    </source>
</reference>
<reference evidence="3 4" key="2">
    <citation type="journal article" date="2021" name="J. Hered.">
        <title>Feather Gene Expression Elucidates the Developmental Basis of Plumage Iridescence in African Starlings.</title>
        <authorList>
            <person name="Rubenstein D.R."/>
            <person name="Corvelo A."/>
            <person name="MacManes M.D."/>
            <person name="Maia R."/>
            <person name="Narzisi G."/>
            <person name="Rousaki A."/>
            <person name="Vandenabeele P."/>
            <person name="Shawkey M.D."/>
            <person name="Solomon J."/>
        </authorList>
    </citation>
    <scope>NUCLEOTIDE SEQUENCE [LARGE SCALE GENOMIC DNA]</scope>
    <source>
        <strain evidence="3">SS15</strain>
    </source>
</reference>
<sequence length="148" mass="15985">MVVFLQTFVYQFPNSSQLSQPELGILEVTAPCHSLSGTVGDTVNVGILLGGHEVLAQALAAKQESLLKLQLPELLQPLTKRKPHLGSSTAHEFPGWKVQLWSLTSTMESLPGEFILPASSSSKRPPPPLPPTQPTSKARSKHSRASSR</sequence>
<dbReference type="EMBL" id="JADDUC020000027">
    <property type="protein sequence ID" value="KAI1231301.1"/>
    <property type="molecule type" value="Genomic_DNA"/>
</dbReference>
<comment type="caution">
    <text evidence="2">The sequence shown here is derived from an EMBL/GenBank/DDBJ whole genome shotgun (WGS) entry which is preliminary data.</text>
</comment>
<gene>
    <name evidence="3" type="ORF">IHE44_0008242</name>
    <name evidence="2" type="ORF">IHE44_011669</name>
</gene>
<keyword evidence="4" id="KW-1185">Reference proteome</keyword>
<proteinExistence type="predicted"/>
<evidence type="ECO:0000256" key="1">
    <source>
        <dbReference type="SAM" id="MobiDB-lite"/>
    </source>
</evidence>
<organism evidence="2">
    <name type="scientific">Lamprotornis superbus</name>
    <dbReference type="NCBI Taxonomy" id="245042"/>
    <lineage>
        <taxon>Eukaryota</taxon>
        <taxon>Metazoa</taxon>
        <taxon>Chordata</taxon>
        <taxon>Craniata</taxon>
        <taxon>Vertebrata</taxon>
        <taxon>Euteleostomi</taxon>
        <taxon>Archelosauria</taxon>
        <taxon>Archosauria</taxon>
        <taxon>Dinosauria</taxon>
        <taxon>Saurischia</taxon>
        <taxon>Theropoda</taxon>
        <taxon>Coelurosauria</taxon>
        <taxon>Aves</taxon>
        <taxon>Neognathae</taxon>
        <taxon>Neoaves</taxon>
        <taxon>Telluraves</taxon>
        <taxon>Australaves</taxon>
        <taxon>Passeriformes</taxon>
        <taxon>Sturnidae</taxon>
        <taxon>Lamprotornis</taxon>
    </lineage>
</organism>
<name>A0A835NDI9_9PASS</name>
<dbReference type="AlphaFoldDB" id="A0A835NDI9"/>
<evidence type="ECO:0000313" key="2">
    <source>
        <dbReference type="EMBL" id="KAG0113155.1"/>
    </source>
</evidence>
<reference evidence="2" key="1">
    <citation type="submission" date="2020-10" db="EMBL/GenBank/DDBJ databases">
        <title>Feather gene expression reveals the developmental basis of iridescence in African starlings.</title>
        <authorList>
            <person name="Rubenstein D.R."/>
        </authorList>
    </citation>
    <scope>NUCLEOTIDE SEQUENCE</scope>
    <source>
        <strain evidence="2">SS15</strain>
        <tissue evidence="2">Liver</tissue>
    </source>
</reference>
<feature type="region of interest" description="Disordered" evidence="1">
    <location>
        <begin position="115"/>
        <end position="148"/>
    </location>
</feature>
<evidence type="ECO:0000313" key="3">
    <source>
        <dbReference type="EMBL" id="KAI1231301.1"/>
    </source>
</evidence>
<dbReference type="EMBL" id="JADDUC010000537">
    <property type="protein sequence ID" value="KAG0113155.1"/>
    <property type="molecule type" value="Genomic_DNA"/>
</dbReference>